<comment type="caution">
    <text evidence="8">The sequence shown here is derived from an EMBL/GenBank/DDBJ whole genome shotgun (WGS) entry which is preliminary data.</text>
</comment>
<dbReference type="NCBIfam" id="NF008006">
    <property type="entry name" value="PRK10735.1"/>
    <property type="match status" value="1"/>
</dbReference>
<dbReference type="OrthoDB" id="9803213at2"/>
<organism evidence="8 9">
    <name type="scientific">Pararobbsia silviterrae</name>
    <dbReference type="NCBI Taxonomy" id="1792498"/>
    <lineage>
        <taxon>Bacteria</taxon>
        <taxon>Pseudomonadati</taxon>
        <taxon>Pseudomonadota</taxon>
        <taxon>Betaproteobacteria</taxon>
        <taxon>Burkholderiales</taxon>
        <taxon>Burkholderiaceae</taxon>
        <taxon>Pararobbsia</taxon>
    </lineage>
</organism>
<reference evidence="8 9" key="1">
    <citation type="submission" date="2018-10" db="EMBL/GenBank/DDBJ databases">
        <title>Robbsia sp. DHC34, isolated from soil.</title>
        <authorList>
            <person name="Gao Z.-H."/>
            <person name="Qiu L.-H."/>
        </authorList>
    </citation>
    <scope>NUCLEOTIDE SEQUENCE [LARGE SCALE GENOMIC DNA]</scope>
    <source>
        <strain evidence="8 9">DHC34</strain>
    </source>
</reference>
<evidence type="ECO:0000256" key="2">
    <source>
        <dbReference type="ARBA" id="ARBA00022670"/>
    </source>
</evidence>
<dbReference type="GO" id="GO:0008237">
    <property type="term" value="F:metallopeptidase activity"/>
    <property type="evidence" value="ECO:0007669"/>
    <property type="project" value="UniProtKB-KW"/>
</dbReference>
<evidence type="ECO:0000256" key="3">
    <source>
        <dbReference type="ARBA" id="ARBA00022801"/>
    </source>
</evidence>
<evidence type="ECO:0000256" key="1">
    <source>
        <dbReference type="ARBA" id="ARBA00005836"/>
    </source>
</evidence>
<evidence type="ECO:0000313" key="8">
    <source>
        <dbReference type="EMBL" id="RKP57613.1"/>
    </source>
</evidence>
<gene>
    <name evidence="8" type="primary">tldD</name>
    <name evidence="8" type="ORF">D7S86_06590</name>
</gene>
<name>A0A494Y5R3_9BURK</name>
<evidence type="ECO:0000259" key="6">
    <source>
        <dbReference type="Pfam" id="PF19289"/>
    </source>
</evidence>
<protein>
    <submittedName>
        <fullName evidence="8">Metalloprotease TldD</fullName>
    </submittedName>
</protein>
<dbReference type="InterPro" id="IPR036059">
    <property type="entry name" value="TldD/PmbA_sf"/>
</dbReference>
<accession>A0A494Y5R3</accession>
<keyword evidence="4 8" id="KW-0482">Metalloprotease</keyword>
<dbReference type="RefSeq" id="WP_121084759.1">
    <property type="nucleotide sequence ID" value="NZ_RBZU01000002.1"/>
</dbReference>
<dbReference type="Pfam" id="PF19289">
    <property type="entry name" value="PmbA_TldD_3rd"/>
    <property type="match status" value="1"/>
</dbReference>
<dbReference type="GO" id="GO:0006508">
    <property type="term" value="P:proteolysis"/>
    <property type="evidence" value="ECO:0007669"/>
    <property type="project" value="UniProtKB-KW"/>
</dbReference>
<feature type="domain" description="Metalloprotease TldD/E N-terminal" evidence="5">
    <location>
        <begin position="62"/>
        <end position="124"/>
    </location>
</feature>
<keyword evidence="3" id="KW-0378">Hydrolase</keyword>
<evidence type="ECO:0000259" key="5">
    <source>
        <dbReference type="Pfam" id="PF01523"/>
    </source>
</evidence>
<dbReference type="InterPro" id="IPR035068">
    <property type="entry name" value="TldD/PmbA_N"/>
</dbReference>
<dbReference type="GO" id="GO:0005829">
    <property type="term" value="C:cytosol"/>
    <property type="evidence" value="ECO:0007669"/>
    <property type="project" value="TreeGrafter"/>
</dbReference>
<feature type="domain" description="Metalloprotease TldD/E central" evidence="7">
    <location>
        <begin position="160"/>
        <end position="264"/>
    </location>
</feature>
<dbReference type="InterPro" id="IPR051463">
    <property type="entry name" value="Peptidase_U62_metallo"/>
</dbReference>
<dbReference type="InterPro" id="IPR025502">
    <property type="entry name" value="TldD"/>
</dbReference>
<evidence type="ECO:0000259" key="7">
    <source>
        <dbReference type="Pfam" id="PF19290"/>
    </source>
</evidence>
<evidence type="ECO:0000313" key="9">
    <source>
        <dbReference type="Proteomes" id="UP000270342"/>
    </source>
</evidence>
<dbReference type="Pfam" id="PF19290">
    <property type="entry name" value="PmbA_TldD_2nd"/>
    <property type="match status" value="1"/>
</dbReference>
<dbReference type="PANTHER" id="PTHR30624:SF4">
    <property type="entry name" value="METALLOPROTEASE TLDD"/>
    <property type="match status" value="1"/>
</dbReference>
<dbReference type="InterPro" id="IPR002510">
    <property type="entry name" value="Metalloprtase-TldD/E_N"/>
</dbReference>
<keyword evidence="9" id="KW-1185">Reference proteome</keyword>
<dbReference type="InterPro" id="IPR045569">
    <property type="entry name" value="Metalloprtase-TldD/E_C"/>
</dbReference>
<evidence type="ECO:0000256" key="4">
    <source>
        <dbReference type="ARBA" id="ARBA00023049"/>
    </source>
</evidence>
<keyword evidence="2 8" id="KW-0645">Protease</keyword>
<dbReference type="EMBL" id="RBZU01000002">
    <property type="protein sequence ID" value="RKP57613.1"/>
    <property type="molecule type" value="Genomic_DNA"/>
</dbReference>
<feature type="domain" description="Metalloprotease TldD/E C-terminal" evidence="6">
    <location>
        <begin position="276"/>
        <end position="509"/>
    </location>
</feature>
<dbReference type="InterPro" id="IPR045570">
    <property type="entry name" value="Metalloprtase-TldD/E_cen_dom"/>
</dbReference>
<dbReference type="AlphaFoldDB" id="A0A494Y5R3"/>
<dbReference type="PIRSF" id="PIRSF004919">
    <property type="entry name" value="TldD"/>
    <property type="match status" value="1"/>
</dbReference>
<comment type="similarity">
    <text evidence="1">Belongs to the peptidase U62 family.</text>
</comment>
<dbReference type="Pfam" id="PF01523">
    <property type="entry name" value="PmbA_TldD_1st"/>
    <property type="match status" value="1"/>
</dbReference>
<proteinExistence type="inferred from homology"/>
<dbReference type="Proteomes" id="UP000270342">
    <property type="component" value="Unassembled WGS sequence"/>
</dbReference>
<sequence>MTIDEPSIACPVGCDETADRVAPTGVDNLTLAKAALLEPYGLDEGVLQNTLGDMYATRIDDADLFFELTHTESWMLEDGIVKAGSRSIDRGVGVRAMAGERTALAHSAHLSASALRRAAHTVREIGRGATSGGTDIVIPLDLSHGFKRSATHALYTQTDPLASLEADEKTARLHQIEALARSRDARVKKVTARLSSQHQIVLIARADGTLAADVRPLVHLSIQILVEHRGRREMGASSGGGRYDGRRFDTAFIARHVDAALHRAFVNLEAQSAPAGTMSVVLGPGWPGVMLHEAIGHGLEGDAIRKRTSVFSGRLGERVAAPGVTIVDDGTLRARRGSLNIDDEGHPTQCTTLIEDGILRGYLHDTLNARLMGVPTTGNGRRQSYASLPLPRMTNTYMRNGDKDPREIIESVKSGIYAVNFGGGQVDIVTGKFVFGATEAYRIENGRLTHPIKGATLIGSGPESLQYVSLIGNDMRLDDGGATCGKNGQSVPVGVGQPTLRIDEMTVGGTVS</sequence>
<dbReference type="Gene3D" id="3.30.2290.10">
    <property type="entry name" value="PmbA/TldD superfamily"/>
    <property type="match status" value="1"/>
</dbReference>
<dbReference type="PANTHER" id="PTHR30624">
    <property type="entry name" value="UNCHARACTERIZED PROTEIN TLDD AND PMBA"/>
    <property type="match status" value="1"/>
</dbReference>
<dbReference type="SUPFAM" id="SSF111283">
    <property type="entry name" value="Putative modulator of DNA gyrase, PmbA/TldD"/>
    <property type="match status" value="1"/>
</dbReference>